<keyword evidence="3" id="KW-1185">Reference proteome</keyword>
<reference evidence="2 3" key="1">
    <citation type="submission" date="2016-07" db="EMBL/GenBank/DDBJ databases">
        <title>Pervasive Adenine N6-methylation of Active Genes in Fungi.</title>
        <authorList>
            <consortium name="DOE Joint Genome Institute"/>
            <person name="Mondo S.J."/>
            <person name="Dannebaum R.O."/>
            <person name="Kuo R.C."/>
            <person name="Labutti K."/>
            <person name="Haridas S."/>
            <person name="Kuo A."/>
            <person name="Salamov A."/>
            <person name="Ahrendt S.R."/>
            <person name="Lipzen A."/>
            <person name="Sullivan W."/>
            <person name="Andreopoulos W.B."/>
            <person name="Clum A."/>
            <person name="Lindquist E."/>
            <person name="Daum C."/>
            <person name="Ramamoorthy G.K."/>
            <person name="Gryganskyi A."/>
            <person name="Culley D."/>
            <person name="Magnuson J.K."/>
            <person name="James T.Y."/>
            <person name="O'Malley M.A."/>
            <person name="Stajich J.E."/>
            <person name="Spatafora J.W."/>
            <person name="Visel A."/>
            <person name="Grigoriev I.V."/>
        </authorList>
    </citation>
    <scope>NUCLEOTIDE SEQUENCE [LARGE SCALE GENOMIC DNA]</scope>
    <source>
        <strain evidence="2 3">12-1054</strain>
    </source>
</reference>
<dbReference type="GeneID" id="63787484"/>
<dbReference type="Proteomes" id="UP000193685">
    <property type="component" value="Unassembled WGS sequence"/>
</dbReference>
<feature type="compositionally biased region" description="Polar residues" evidence="1">
    <location>
        <begin position="13"/>
        <end position="23"/>
    </location>
</feature>
<proteinExistence type="predicted"/>
<evidence type="ECO:0000313" key="2">
    <source>
        <dbReference type="EMBL" id="ORY86890.1"/>
    </source>
</evidence>
<sequence>MTRHSGPGYAEDPTQSASVGDNPNKNREMHGNYEPTKHGGLKMDGTPDKRVLERHMSKEAKEKLHEGEGGSYETRGE</sequence>
<organism evidence="2 3">
    <name type="scientific">Protomyces lactucae-debilis</name>
    <dbReference type="NCBI Taxonomy" id="2754530"/>
    <lineage>
        <taxon>Eukaryota</taxon>
        <taxon>Fungi</taxon>
        <taxon>Dikarya</taxon>
        <taxon>Ascomycota</taxon>
        <taxon>Taphrinomycotina</taxon>
        <taxon>Taphrinomycetes</taxon>
        <taxon>Taphrinales</taxon>
        <taxon>Protomycetaceae</taxon>
        <taxon>Protomyces</taxon>
    </lineage>
</organism>
<comment type="caution">
    <text evidence="2">The sequence shown here is derived from an EMBL/GenBank/DDBJ whole genome shotgun (WGS) entry which is preliminary data.</text>
</comment>
<evidence type="ECO:0000256" key="1">
    <source>
        <dbReference type="SAM" id="MobiDB-lite"/>
    </source>
</evidence>
<evidence type="ECO:0000313" key="3">
    <source>
        <dbReference type="Proteomes" id="UP000193685"/>
    </source>
</evidence>
<protein>
    <submittedName>
        <fullName evidence="2">Uncharacterized protein</fullName>
    </submittedName>
</protein>
<feature type="compositionally biased region" description="Basic and acidic residues" evidence="1">
    <location>
        <begin position="24"/>
        <end position="37"/>
    </location>
</feature>
<dbReference type="AlphaFoldDB" id="A0A1Y2FSA7"/>
<feature type="compositionally biased region" description="Basic and acidic residues" evidence="1">
    <location>
        <begin position="45"/>
        <end position="77"/>
    </location>
</feature>
<dbReference type="OrthoDB" id="5279375at2759"/>
<feature type="region of interest" description="Disordered" evidence="1">
    <location>
        <begin position="1"/>
        <end position="77"/>
    </location>
</feature>
<name>A0A1Y2FSA7_PROLT</name>
<dbReference type="EMBL" id="MCFI01000002">
    <property type="protein sequence ID" value="ORY86890.1"/>
    <property type="molecule type" value="Genomic_DNA"/>
</dbReference>
<gene>
    <name evidence="2" type="ORF">BCR37DRAFT_390620</name>
</gene>
<accession>A0A1Y2FSA7</accession>
<dbReference type="RefSeq" id="XP_040727746.1">
    <property type="nucleotide sequence ID" value="XM_040870885.1"/>
</dbReference>